<keyword evidence="3" id="KW-1185">Reference proteome</keyword>
<feature type="region of interest" description="Disordered" evidence="1">
    <location>
        <begin position="46"/>
        <end position="65"/>
    </location>
</feature>
<name>A0ABP9NTT5_9BACT</name>
<sequence>MLGAGLERIAGAGRDCTRGAERIVGAGEVNEREAREELLEGRVNWRGEGSEGVSGARPTEPPREELGRLTREAYLELADEDR</sequence>
<protein>
    <submittedName>
        <fullName evidence="2">Uncharacterized protein</fullName>
    </submittedName>
</protein>
<evidence type="ECO:0000313" key="3">
    <source>
        <dbReference type="Proteomes" id="UP001499852"/>
    </source>
</evidence>
<comment type="caution">
    <text evidence="2">The sequence shown here is derived from an EMBL/GenBank/DDBJ whole genome shotgun (WGS) entry which is preliminary data.</text>
</comment>
<accession>A0ABP9NTT5</accession>
<evidence type="ECO:0000256" key="1">
    <source>
        <dbReference type="SAM" id="MobiDB-lite"/>
    </source>
</evidence>
<proteinExistence type="predicted"/>
<reference evidence="3" key="1">
    <citation type="journal article" date="2019" name="Int. J. Syst. Evol. Microbiol.">
        <title>The Global Catalogue of Microorganisms (GCM) 10K type strain sequencing project: providing services to taxonomists for standard genome sequencing and annotation.</title>
        <authorList>
            <consortium name="The Broad Institute Genomics Platform"/>
            <consortium name="The Broad Institute Genome Sequencing Center for Infectious Disease"/>
            <person name="Wu L."/>
            <person name="Ma J."/>
        </authorList>
    </citation>
    <scope>NUCLEOTIDE SEQUENCE [LARGE SCALE GENOMIC DNA]</scope>
    <source>
        <strain evidence="3">JCM 18053</strain>
    </source>
</reference>
<dbReference type="EMBL" id="BAABIA010000001">
    <property type="protein sequence ID" value="GAA5133955.1"/>
    <property type="molecule type" value="Genomic_DNA"/>
</dbReference>
<gene>
    <name evidence="2" type="ORF">GCM10023213_04710</name>
</gene>
<evidence type="ECO:0000313" key="2">
    <source>
        <dbReference type="EMBL" id="GAA5133955.1"/>
    </source>
</evidence>
<organism evidence="2 3">
    <name type="scientific">Prosthecobacter algae</name>
    <dbReference type="NCBI Taxonomy" id="1144682"/>
    <lineage>
        <taxon>Bacteria</taxon>
        <taxon>Pseudomonadati</taxon>
        <taxon>Verrucomicrobiota</taxon>
        <taxon>Verrucomicrobiia</taxon>
        <taxon>Verrucomicrobiales</taxon>
        <taxon>Verrucomicrobiaceae</taxon>
        <taxon>Prosthecobacter</taxon>
    </lineage>
</organism>
<dbReference type="Proteomes" id="UP001499852">
    <property type="component" value="Unassembled WGS sequence"/>
</dbReference>